<dbReference type="Proteomes" id="UP000664966">
    <property type="component" value="Chromosome"/>
</dbReference>
<feature type="region of interest" description="Disordered" evidence="1">
    <location>
        <begin position="27"/>
        <end position="51"/>
    </location>
</feature>
<dbReference type="Gene3D" id="3.30.10.10">
    <property type="entry name" value="Trypsin Inhibitor V, subunit A"/>
    <property type="match status" value="1"/>
</dbReference>
<dbReference type="EMBL" id="CP072270">
    <property type="protein sequence ID" value="QTK45203.1"/>
    <property type="molecule type" value="Genomic_DNA"/>
</dbReference>
<evidence type="ECO:0000313" key="3">
    <source>
        <dbReference type="EMBL" id="QTK45203.1"/>
    </source>
</evidence>
<protein>
    <recommendedName>
        <fullName evidence="5">Peptidase inhibitor I78 family protein</fullName>
    </recommendedName>
</protein>
<feature type="chain" id="PRO_5042932572" description="Peptidase inhibitor I78 family protein" evidence="2">
    <location>
        <begin position="24"/>
        <end position="119"/>
    </location>
</feature>
<dbReference type="AlphaFoldDB" id="A0AAQ0D3Y0"/>
<evidence type="ECO:0000256" key="2">
    <source>
        <dbReference type="SAM" id="SignalP"/>
    </source>
</evidence>
<evidence type="ECO:0000256" key="1">
    <source>
        <dbReference type="SAM" id="MobiDB-lite"/>
    </source>
</evidence>
<sequence>MKKYALWGLMISLVSACSNSVLNAEASKPAQGQQQKIESKPLVPSTSKEWDPSFDCDPVKAKHLIGKTDLTEKQVLSMTNARVYLSAYVGEPVTEEFRPDRVTIVIDPKTKRIIAGMCG</sequence>
<name>A0AAQ0D3Y0_ACIBA</name>
<organism evidence="3 4">
    <name type="scientific">Acinetobacter baumannii</name>
    <dbReference type="NCBI Taxonomy" id="470"/>
    <lineage>
        <taxon>Bacteria</taxon>
        <taxon>Pseudomonadati</taxon>
        <taxon>Pseudomonadota</taxon>
        <taxon>Gammaproteobacteria</taxon>
        <taxon>Moraxellales</taxon>
        <taxon>Moraxellaceae</taxon>
        <taxon>Acinetobacter</taxon>
        <taxon>Acinetobacter calcoaceticus/baumannii complex</taxon>
    </lineage>
</organism>
<reference evidence="3" key="1">
    <citation type="submission" date="2021-03" db="EMBL/GenBank/DDBJ databases">
        <title>Complete genome sequencing of Acinetobacter baumannii.</title>
        <authorList>
            <person name="Yadav B."/>
            <person name="Makwana N."/>
            <person name="Kharat A.S."/>
            <person name="Veeraraghavan B."/>
            <person name="Vijayakumar S."/>
            <person name="Priya M."/>
        </authorList>
    </citation>
    <scope>NUCLEOTIDE SEQUENCE</scope>
    <source>
        <strain evidence="3">KSK6</strain>
    </source>
</reference>
<dbReference type="RefSeq" id="WP_171248767.1">
    <property type="nucleotide sequence ID" value="NZ_AP014649.1"/>
</dbReference>
<evidence type="ECO:0008006" key="5">
    <source>
        <dbReference type="Google" id="ProtNLM"/>
    </source>
</evidence>
<keyword evidence="2" id="KW-0732">Signal</keyword>
<evidence type="ECO:0000313" key="4">
    <source>
        <dbReference type="Proteomes" id="UP000664966"/>
    </source>
</evidence>
<accession>A0AAQ0D3Y0</accession>
<feature type="signal peptide" evidence="2">
    <location>
        <begin position="1"/>
        <end position="23"/>
    </location>
</feature>
<proteinExistence type="predicted"/>
<gene>
    <name evidence="3" type="ORF">J6E47_09190</name>
</gene>
<dbReference type="PROSITE" id="PS51257">
    <property type="entry name" value="PROKAR_LIPOPROTEIN"/>
    <property type="match status" value="1"/>
</dbReference>